<gene>
    <name evidence="1" type="ORF">AV530_009267</name>
</gene>
<dbReference type="Proteomes" id="UP000190648">
    <property type="component" value="Unassembled WGS sequence"/>
</dbReference>
<dbReference type="AlphaFoldDB" id="A0A1V4JIB5"/>
<evidence type="ECO:0000313" key="1">
    <source>
        <dbReference type="EMBL" id="OPJ71926.1"/>
    </source>
</evidence>
<name>A0A1V4JIB5_PATFA</name>
<evidence type="ECO:0000313" key="2">
    <source>
        <dbReference type="Proteomes" id="UP000190648"/>
    </source>
</evidence>
<dbReference type="OrthoDB" id="63265at2759"/>
<organism evidence="1 2">
    <name type="scientific">Patagioenas fasciata monilis</name>
    <dbReference type="NCBI Taxonomy" id="372326"/>
    <lineage>
        <taxon>Eukaryota</taxon>
        <taxon>Metazoa</taxon>
        <taxon>Chordata</taxon>
        <taxon>Craniata</taxon>
        <taxon>Vertebrata</taxon>
        <taxon>Euteleostomi</taxon>
        <taxon>Archelosauria</taxon>
        <taxon>Archosauria</taxon>
        <taxon>Dinosauria</taxon>
        <taxon>Saurischia</taxon>
        <taxon>Theropoda</taxon>
        <taxon>Coelurosauria</taxon>
        <taxon>Aves</taxon>
        <taxon>Neognathae</taxon>
        <taxon>Neoaves</taxon>
        <taxon>Columbimorphae</taxon>
        <taxon>Columbiformes</taxon>
        <taxon>Columbidae</taxon>
        <taxon>Patagioenas</taxon>
    </lineage>
</organism>
<reference evidence="1 2" key="1">
    <citation type="submission" date="2016-02" db="EMBL/GenBank/DDBJ databases">
        <title>Band-tailed pigeon sequencing and assembly.</title>
        <authorList>
            <person name="Soares A.E."/>
            <person name="Novak B.J."/>
            <person name="Rice E.S."/>
            <person name="O'Connell B."/>
            <person name="Chang D."/>
            <person name="Weber S."/>
            <person name="Shapiro B."/>
        </authorList>
    </citation>
    <scope>NUCLEOTIDE SEQUENCE [LARGE SCALE GENOMIC DNA]</scope>
    <source>
        <strain evidence="1">BTP2013</strain>
        <tissue evidence="1">Blood</tissue>
    </source>
</reference>
<proteinExistence type="predicted"/>
<comment type="caution">
    <text evidence="1">The sequence shown here is derived from an EMBL/GenBank/DDBJ whole genome shotgun (WGS) entry which is preliminary data.</text>
</comment>
<keyword evidence="2" id="KW-1185">Reference proteome</keyword>
<protein>
    <submittedName>
        <fullName evidence="1">Uncharacterized protein</fullName>
    </submittedName>
</protein>
<sequence>MHHPVHYSVCQLMRKRLGGGWIQKHRLKLNRKSSAGLGSHTTRVSEHTFLMERHRTAIILQGCGSALKLCSIFGALLERFQDHHDTITSLWVGSCHVLTSSLGLLNTHTEESKQTLCFLEQMPFTRWSLEISQGK</sequence>
<dbReference type="EMBL" id="LSYS01007300">
    <property type="protein sequence ID" value="OPJ71926.1"/>
    <property type="molecule type" value="Genomic_DNA"/>
</dbReference>
<accession>A0A1V4JIB5</accession>